<dbReference type="Gene3D" id="1.10.287.130">
    <property type="match status" value="1"/>
</dbReference>
<reference evidence="6" key="1">
    <citation type="journal article" date="2019" name="Int. J. Syst. Evol. Microbiol.">
        <title>The Global Catalogue of Microorganisms (GCM) 10K type strain sequencing project: providing services to taxonomists for standard genome sequencing and annotation.</title>
        <authorList>
            <consortium name="The Broad Institute Genomics Platform"/>
            <consortium name="The Broad Institute Genome Sequencing Center for Infectious Disease"/>
            <person name="Wu L."/>
            <person name="Ma J."/>
        </authorList>
    </citation>
    <scope>NUCLEOTIDE SEQUENCE [LARGE SCALE GENOMIC DNA]</scope>
    <source>
        <strain evidence="6">JCM 15503</strain>
    </source>
</reference>
<dbReference type="PANTHER" id="PTHR43065:SF50">
    <property type="entry name" value="HISTIDINE KINASE"/>
    <property type="match status" value="1"/>
</dbReference>
<dbReference type="Pfam" id="PF02518">
    <property type="entry name" value="HATPase_c"/>
    <property type="match status" value="1"/>
</dbReference>
<dbReference type="SUPFAM" id="SSF47384">
    <property type="entry name" value="Homodimeric domain of signal transducing histidine kinase"/>
    <property type="match status" value="1"/>
</dbReference>
<evidence type="ECO:0000259" key="4">
    <source>
        <dbReference type="PROSITE" id="PS50109"/>
    </source>
</evidence>
<feature type="domain" description="Histidine kinase" evidence="4">
    <location>
        <begin position="46"/>
        <end position="290"/>
    </location>
</feature>
<dbReference type="InterPro" id="IPR004358">
    <property type="entry name" value="Sig_transdc_His_kin-like_C"/>
</dbReference>
<comment type="catalytic activity">
    <reaction evidence="1">
        <text>ATP + protein L-histidine = ADP + protein N-phospho-L-histidine.</text>
        <dbReference type="EC" id="2.7.13.3"/>
    </reaction>
</comment>
<dbReference type="InterPro" id="IPR005467">
    <property type="entry name" value="His_kinase_dom"/>
</dbReference>
<comment type="caution">
    <text evidence="5">The sequence shown here is derived from an EMBL/GenBank/DDBJ whole genome shotgun (WGS) entry which is preliminary data.</text>
</comment>
<dbReference type="InterPro" id="IPR003594">
    <property type="entry name" value="HATPase_dom"/>
</dbReference>
<name>A0ABP3VBU1_9BURK</name>
<dbReference type="Gene3D" id="3.30.565.10">
    <property type="entry name" value="Histidine kinase-like ATPase, C-terminal domain"/>
    <property type="match status" value="1"/>
</dbReference>
<dbReference type="SUPFAM" id="SSF55874">
    <property type="entry name" value="ATPase domain of HSP90 chaperone/DNA topoisomerase II/histidine kinase"/>
    <property type="match status" value="1"/>
</dbReference>
<dbReference type="PROSITE" id="PS50109">
    <property type="entry name" value="HIS_KIN"/>
    <property type="match status" value="1"/>
</dbReference>
<keyword evidence="3" id="KW-0175">Coiled coil</keyword>
<protein>
    <recommendedName>
        <fullName evidence="2">histidine kinase</fullName>
        <ecNumber evidence="2">2.7.13.3</ecNumber>
    </recommendedName>
</protein>
<feature type="coiled-coil region" evidence="3">
    <location>
        <begin position="10"/>
        <end position="37"/>
    </location>
</feature>
<gene>
    <name evidence="5" type="ORF">GCM10009107_30980</name>
</gene>
<dbReference type="PRINTS" id="PR00344">
    <property type="entry name" value="BCTRLSENSOR"/>
</dbReference>
<evidence type="ECO:0000256" key="3">
    <source>
        <dbReference type="SAM" id="Coils"/>
    </source>
</evidence>
<dbReference type="Proteomes" id="UP001500279">
    <property type="component" value="Unassembled WGS sequence"/>
</dbReference>
<dbReference type="SMART" id="SM00387">
    <property type="entry name" value="HATPase_c"/>
    <property type="match status" value="1"/>
</dbReference>
<sequence length="302" mass="33698">MLTPEKVRALLLANEQLSKLNQRLAQAQDKLMQSEKLASIGQLAAGVAHEINNPVGYVFSNFGTLERYLADLFRMLEAYERAEAGIVDPALATELRALREEIELDYLKQDIPSLMAESREGIGRVRKIVQDLKDFSRVDNRQEWEWCDLHKGLESTLNIVNNEIKYKADVHREYSVLPEVQCLPSELNQVFMNLLVNAAQAIQQERGLIIIRTGCDTQQVWVQIEDNGAGIPHEHLGRIFDPFFTTKPVGKGTGLGLSLSYGIVQKHGGRIEVQSVPGRTCFQLSIPLQRPGGASEPAVTPA</sequence>
<evidence type="ECO:0000313" key="6">
    <source>
        <dbReference type="Proteomes" id="UP001500279"/>
    </source>
</evidence>
<dbReference type="PANTHER" id="PTHR43065">
    <property type="entry name" value="SENSOR HISTIDINE KINASE"/>
    <property type="match status" value="1"/>
</dbReference>
<keyword evidence="6" id="KW-1185">Reference proteome</keyword>
<dbReference type="InterPro" id="IPR036890">
    <property type="entry name" value="HATPase_C_sf"/>
</dbReference>
<accession>A0ABP3VBU1</accession>
<evidence type="ECO:0000313" key="5">
    <source>
        <dbReference type="EMBL" id="GAA0754465.1"/>
    </source>
</evidence>
<dbReference type="EMBL" id="BAAAEW010000020">
    <property type="protein sequence ID" value="GAA0754465.1"/>
    <property type="molecule type" value="Genomic_DNA"/>
</dbReference>
<proteinExistence type="predicted"/>
<organism evidence="5 6">
    <name type="scientific">Ideonella azotifigens</name>
    <dbReference type="NCBI Taxonomy" id="513160"/>
    <lineage>
        <taxon>Bacteria</taxon>
        <taxon>Pseudomonadati</taxon>
        <taxon>Pseudomonadota</taxon>
        <taxon>Betaproteobacteria</taxon>
        <taxon>Burkholderiales</taxon>
        <taxon>Sphaerotilaceae</taxon>
        <taxon>Ideonella</taxon>
    </lineage>
</organism>
<evidence type="ECO:0000256" key="2">
    <source>
        <dbReference type="ARBA" id="ARBA00012438"/>
    </source>
</evidence>
<dbReference type="EC" id="2.7.13.3" evidence="2"/>
<evidence type="ECO:0000256" key="1">
    <source>
        <dbReference type="ARBA" id="ARBA00000085"/>
    </source>
</evidence>
<dbReference type="InterPro" id="IPR036097">
    <property type="entry name" value="HisK_dim/P_sf"/>
</dbReference>